<dbReference type="PROSITE" id="PS00330">
    <property type="entry name" value="HEMOLYSIN_CALCIUM"/>
    <property type="match status" value="20"/>
</dbReference>
<dbReference type="Pfam" id="PF07452">
    <property type="entry name" value="CHRD"/>
    <property type="match status" value="4"/>
</dbReference>
<comment type="caution">
    <text evidence="5">The sequence shown here is derived from an EMBL/GenBank/DDBJ whole genome shotgun (WGS) entry which is preliminary data.</text>
</comment>
<sequence>MISKNKNNLRSRRRKLDRAGRRSTGFTPRVETLEARALLAAAIFDGATLRFEASEGADTVQVSTPTAGLVQIEVSGEEQIELGDGTLGTEGFSLDASGQILTVDLETVGVSLENIVIETGEGDDQISLQSSVAFASSATAPTIRLIGGNGDDVLSAVGVTESVLIDGGAGNDILTGGDGNDILIGGIGDDTLIGGLGDDQLIGGFGADRLEGGEGNDSLIGGGQIEVTVTNLQQEDGSLLTPVFLATQDGVYDFFDVGGTASPSLERLAEDGITADRIQAALNSGGVAEAVATSGGPLAPGETRTVTLFADPSDPLTRYLSYASMVIPSNDAFIGNDDPLELDLFDEDGNLIERVGDDAHIVTGDDVYDAGTEVNDEVPENTAALAQAAPDTGETEGGVIRQHEGFQGSDRFGDPVGNVLTARPNGDFTLPGAEILSIEVDASVEAGFSLSVTDQPLASLTTDQTPEALVDEVALGNLYFNVHTTDFPGGAIRGQLILDSDEVVGGVRTLTLTASLDSSQEPNDSSDSPAIGEATVTIVLDGSVATYSTNLSIVGLTVADLLPVAGVSSIHLHNAPAGTNGPVIVDIVQDAGGDINGVATDAANDTGDGNVFVETIAVDGDDILIGGAGDDTLSGGIGNDQLFGGAGNDTLLGGAGDDVLAGGGGTDSLSGGTGNDTNSFAGIGLGVNATVNADGTGTASYGGVNETFTGIQNLTGSDNDDVLVATGAASNILLGGDGDDVLAGGGGTDTIDGGDGNDTNSFAGIGLGVTATINDDGTGTASYGGVNETFAGIENLAGSANDDTLTGNALANVIDGGRGDDTIIGGAGDDVLFGGSGDDTLSGGDGNDRLTGGFGADDLSGGAGDDSLVGGGQISVTVTNLQTENGSLLTPVFLATQDGVYDFFDVGSASSTSLERLAEDGTTGPRIAAALASGGVGQALATAGGPLAPGESRTVTFFADPSDPLTQYLSWASMVIPSNDAFVANDDPLALDLFNDGELIERVGDDAFIITGDDVLDAGTEANDEVPENTAALAQSSPNTGVTEGGVIRQHEGFQGSERFGGPVGNVLSARPNSDFTAPDANILSIEVNGSSESGFSLSVTDAPLASLTTDQTATELVDQAALNNLYFNVHTSNFPSGEIRGQLILDSDEVVDGVRTLTLSASLNSLQEPGNSSTSDALGHGTVTIVLDGDSATYSSTLEIVGLTTADLLPVAGVSSIHLHNAPASVNGPVIVDIVQDAGGDINGVALDAANDTGDGNVFVETIEVDGNDILRGGSGNDTLSGGQGDDLLAGGGGSDTIIGGSGNDTNSFEGIGLGVNAIVNADGTGTAAYGSVNESFTGIENLTGSDNDDVLIATGAAANVLRGGDGNDLLAGGGGTDTIDGGDGIDVNSFTGIGLPVTAQINDDGSGTASYGPVSETFAGIESLIGSDNDDVLIGNAGVNVIDGGPGNDLIEGRGGDDALSGGPGDDRIAGGDGNDLIEGDGGNDFLRGEAGDDIIRGGNGDDNLAGGGGGDTLDGGNGNDIIDAFVNLDGLELFAVGSVTGPLVAPPSPDAPTAVPFVATVDTTVSIIPVASASAQNRGFSVLDSQFNPISSSVEGVETADLVAGESYLLFFDASTETRIFRVGSSAGQEVLRLGQGTLRNPQEATDVNGNGETSALDALQVINQLSVASANGAEAEAPIAVTANGERRFLDVSGDGQVSALDALLVINTLSRRADEFVSAEGEAVQVQFNVVTPSVQSDIETEDESVSIPVEQPEALASFTETENDEPTSVVVYDAEETVDDDSDRVEALDDIFGDADALNSLLST</sequence>
<evidence type="ECO:0000256" key="2">
    <source>
        <dbReference type="ARBA" id="ARBA00022525"/>
    </source>
</evidence>
<keyword evidence="2" id="KW-0964">Secreted</keyword>
<dbReference type="Gene3D" id="2.60.40.2130">
    <property type="entry name" value="F-spondin domain"/>
    <property type="match status" value="2"/>
</dbReference>
<dbReference type="Proteomes" id="UP000322699">
    <property type="component" value="Unassembled WGS sequence"/>
</dbReference>
<dbReference type="InterPro" id="IPR010895">
    <property type="entry name" value="CHRD"/>
</dbReference>
<feature type="domain" description="CHRD" evidence="4">
    <location>
        <begin position="459"/>
        <end position="496"/>
    </location>
</feature>
<dbReference type="PANTHER" id="PTHR38340:SF1">
    <property type="entry name" value="S-LAYER PROTEIN"/>
    <property type="match status" value="1"/>
</dbReference>
<dbReference type="GO" id="GO:0000272">
    <property type="term" value="P:polysaccharide catabolic process"/>
    <property type="evidence" value="ECO:0007669"/>
    <property type="project" value="InterPro"/>
</dbReference>
<dbReference type="GO" id="GO:0005576">
    <property type="term" value="C:extracellular region"/>
    <property type="evidence" value="ECO:0007669"/>
    <property type="project" value="UniProtKB-SubCell"/>
</dbReference>
<feature type="domain" description="CHRD" evidence="4">
    <location>
        <begin position="512"/>
        <end position="602"/>
    </location>
</feature>
<feature type="region of interest" description="Disordered" evidence="3">
    <location>
        <begin position="1"/>
        <end position="23"/>
    </location>
</feature>
<dbReference type="InterPro" id="IPR009465">
    <property type="entry name" value="Spondin_N"/>
</dbReference>
<feature type="compositionally biased region" description="Basic and acidic residues" evidence="3">
    <location>
        <begin position="1489"/>
        <end position="1498"/>
    </location>
</feature>
<dbReference type="RefSeq" id="WP_068265200.1">
    <property type="nucleotide sequence ID" value="NZ_LWSK01000079.1"/>
</dbReference>
<feature type="compositionally biased region" description="Gly residues" evidence="3">
    <location>
        <begin position="1500"/>
        <end position="1514"/>
    </location>
</feature>
<reference evidence="5 6" key="1">
    <citation type="submission" date="2019-08" db="EMBL/GenBank/DDBJ databases">
        <title>Deep-cultivation of Planctomycetes and their phenomic and genomic characterization uncovers novel biology.</title>
        <authorList>
            <person name="Wiegand S."/>
            <person name="Jogler M."/>
            <person name="Boedeker C."/>
            <person name="Pinto D."/>
            <person name="Vollmers J."/>
            <person name="Rivas-Marin E."/>
            <person name="Kohn T."/>
            <person name="Peeters S.H."/>
            <person name="Heuer A."/>
            <person name="Rast P."/>
            <person name="Oberbeckmann S."/>
            <person name="Bunk B."/>
            <person name="Jeske O."/>
            <person name="Meyerdierks A."/>
            <person name="Storesund J.E."/>
            <person name="Kallscheuer N."/>
            <person name="Luecker S."/>
            <person name="Lage O.M."/>
            <person name="Pohl T."/>
            <person name="Merkel B.J."/>
            <person name="Hornburger P."/>
            <person name="Mueller R.-W."/>
            <person name="Bruemmer F."/>
            <person name="Labrenz M."/>
            <person name="Spormann A.M."/>
            <person name="Op Den Camp H."/>
            <person name="Overmann J."/>
            <person name="Amann R."/>
            <person name="Jetten M.S.M."/>
            <person name="Mascher T."/>
            <person name="Medema M.H."/>
            <person name="Devos D.P."/>
            <person name="Kaster A.-K."/>
            <person name="Ovreas L."/>
            <person name="Rohde M."/>
            <person name="Galperin M.Y."/>
            <person name="Jogler C."/>
        </authorList>
    </citation>
    <scope>NUCLEOTIDE SEQUENCE [LARGE SCALE GENOMIC DNA]</scope>
    <source>
        <strain evidence="5 6">LF1</strain>
    </source>
</reference>
<dbReference type="SUPFAM" id="SSF51120">
    <property type="entry name" value="beta-Roll"/>
    <property type="match status" value="8"/>
</dbReference>
<name>A0A5B1CNB3_9BACT</name>
<dbReference type="Gene3D" id="2.150.10.10">
    <property type="entry name" value="Serralysin-like metalloprotease, C-terminal"/>
    <property type="match status" value="8"/>
</dbReference>
<dbReference type="NCBIfam" id="NF038123">
    <property type="entry name" value="NF038123_dom"/>
    <property type="match status" value="2"/>
</dbReference>
<protein>
    <submittedName>
        <fullName evidence="5">Bifunctional hemolysin/adenylate cyclase</fullName>
    </submittedName>
</protein>
<dbReference type="GO" id="GO:0004553">
    <property type="term" value="F:hydrolase activity, hydrolyzing O-glycosyl compounds"/>
    <property type="evidence" value="ECO:0007669"/>
    <property type="project" value="InterPro"/>
</dbReference>
<accession>A0A5B1CNB3</accession>
<evidence type="ECO:0000256" key="1">
    <source>
        <dbReference type="ARBA" id="ARBA00004613"/>
    </source>
</evidence>
<dbReference type="InterPro" id="IPR038678">
    <property type="entry name" value="Spondin_N_sf"/>
</dbReference>
<keyword evidence="6" id="KW-1185">Reference proteome</keyword>
<proteinExistence type="predicted"/>
<dbReference type="PRINTS" id="PR00313">
    <property type="entry name" value="CABNDNGRPT"/>
</dbReference>
<dbReference type="InterPro" id="IPR011049">
    <property type="entry name" value="Serralysin-like_metalloprot_C"/>
</dbReference>
<evidence type="ECO:0000259" key="4">
    <source>
        <dbReference type="Pfam" id="PF07452"/>
    </source>
</evidence>
<dbReference type="InterPro" id="IPR018511">
    <property type="entry name" value="Hemolysin-typ_Ca-bd_CS"/>
</dbReference>
<feature type="compositionally biased region" description="Basic residues" evidence="3">
    <location>
        <begin position="7"/>
        <end position="16"/>
    </location>
</feature>
<dbReference type="EMBL" id="VRLW01000001">
    <property type="protein sequence ID" value="KAA1261852.1"/>
    <property type="molecule type" value="Genomic_DNA"/>
</dbReference>
<gene>
    <name evidence="5" type="primary">cya_3</name>
    <name evidence="5" type="ORF">LF1_44130</name>
</gene>
<feature type="domain" description="CHRD" evidence="4">
    <location>
        <begin position="1107"/>
        <end position="1144"/>
    </location>
</feature>
<comment type="subcellular location">
    <subcellularLocation>
        <location evidence="1">Secreted</location>
    </subcellularLocation>
</comment>
<evidence type="ECO:0000313" key="5">
    <source>
        <dbReference type="EMBL" id="KAA1261852.1"/>
    </source>
</evidence>
<feature type="region of interest" description="Disordered" evidence="3">
    <location>
        <begin position="1450"/>
        <end position="1514"/>
    </location>
</feature>
<feature type="domain" description="CHRD" evidence="4">
    <location>
        <begin position="1161"/>
        <end position="1249"/>
    </location>
</feature>
<evidence type="ECO:0000256" key="3">
    <source>
        <dbReference type="SAM" id="MobiDB-lite"/>
    </source>
</evidence>
<dbReference type="InterPro" id="IPR002105">
    <property type="entry name" value="Dockerin_1_rpt"/>
</dbReference>
<dbReference type="InterPro" id="IPR001343">
    <property type="entry name" value="Hemolysn_Ca-bd"/>
</dbReference>
<dbReference type="Pfam" id="PF00353">
    <property type="entry name" value="HemolysinCabind"/>
    <property type="match status" value="10"/>
</dbReference>
<dbReference type="Pfam" id="PF00404">
    <property type="entry name" value="Dockerin_1"/>
    <property type="match status" value="1"/>
</dbReference>
<dbReference type="OrthoDB" id="264824at2"/>
<dbReference type="InterPro" id="IPR050557">
    <property type="entry name" value="RTX_toxin/Mannuronan_C5-epim"/>
</dbReference>
<dbReference type="GO" id="GO:0005509">
    <property type="term" value="F:calcium ion binding"/>
    <property type="evidence" value="ECO:0007669"/>
    <property type="project" value="InterPro"/>
</dbReference>
<dbReference type="PANTHER" id="PTHR38340">
    <property type="entry name" value="S-LAYER PROTEIN"/>
    <property type="match status" value="1"/>
</dbReference>
<evidence type="ECO:0000313" key="6">
    <source>
        <dbReference type="Proteomes" id="UP000322699"/>
    </source>
</evidence>
<organism evidence="5 6">
    <name type="scientific">Rubripirellula obstinata</name>
    <dbReference type="NCBI Taxonomy" id="406547"/>
    <lineage>
        <taxon>Bacteria</taxon>
        <taxon>Pseudomonadati</taxon>
        <taxon>Planctomycetota</taxon>
        <taxon>Planctomycetia</taxon>
        <taxon>Pirellulales</taxon>
        <taxon>Pirellulaceae</taxon>
        <taxon>Rubripirellula</taxon>
    </lineage>
</organism>